<sequence length="65" mass="6481">MEKSWATSGAAPEPGPAAGDGAGADFHLDLSGPGGVRASLIRALREAVRGGRLAPGSRLPSSRTL</sequence>
<dbReference type="Proteomes" id="UP000242427">
    <property type="component" value="Unassembled WGS sequence"/>
</dbReference>
<evidence type="ECO:0000313" key="2">
    <source>
        <dbReference type="EMBL" id="PSJ24539.1"/>
    </source>
</evidence>
<name>A0A9X7JJE4_9ACTN</name>
<evidence type="ECO:0000313" key="3">
    <source>
        <dbReference type="Proteomes" id="UP000242427"/>
    </source>
</evidence>
<accession>A0A9X7JJE4</accession>
<comment type="caution">
    <text evidence="2">The sequence shown here is derived from an EMBL/GenBank/DDBJ whole genome shotgun (WGS) entry which is preliminary data.</text>
</comment>
<protein>
    <submittedName>
        <fullName evidence="2">GntR family transcriptional regulator</fullName>
    </submittedName>
</protein>
<keyword evidence="3" id="KW-1185">Reference proteome</keyword>
<reference evidence="2 3" key="1">
    <citation type="submission" date="2018-03" db="EMBL/GenBank/DDBJ databases">
        <title>Chitinolytic properties of Streptosporangium nondiastaticum TBG75A20.</title>
        <authorList>
            <person name="Gayathri V."/>
            <person name="Shiburaj S."/>
        </authorList>
    </citation>
    <scope>NUCLEOTIDE SEQUENCE [LARGE SCALE GENOMIC DNA]</scope>
    <source>
        <strain evidence="2 3">TBG75A20</strain>
    </source>
</reference>
<proteinExistence type="predicted"/>
<feature type="compositionally biased region" description="Low complexity" evidence="1">
    <location>
        <begin position="9"/>
        <end position="25"/>
    </location>
</feature>
<feature type="region of interest" description="Disordered" evidence="1">
    <location>
        <begin position="1"/>
        <end position="29"/>
    </location>
</feature>
<organism evidence="2 3">
    <name type="scientific">Streptosporangium nondiastaticum</name>
    <dbReference type="NCBI Taxonomy" id="35764"/>
    <lineage>
        <taxon>Bacteria</taxon>
        <taxon>Bacillati</taxon>
        <taxon>Actinomycetota</taxon>
        <taxon>Actinomycetes</taxon>
        <taxon>Streptosporangiales</taxon>
        <taxon>Streptosporangiaceae</taxon>
        <taxon>Streptosporangium</taxon>
    </lineage>
</organism>
<evidence type="ECO:0000256" key="1">
    <source>
        <dbReference type="SAM" id="MobiDB-lite"/>
    </source>
</evidence>
<dbReference type="AlphaFoldDB" id="A0A9X7JJE4"/>
<dbReference type="EMBL" id="PXWG01000181">
    <property type="protein sequence ID" value="PSJ24539.1"/>
    <property type="molecule type" value="Genomic_DNA"/>
</dbReference>
<feature type="non-terminal residue" evidence="2">
    <location>
        <position position="65"/>
    </location>
</feature>
<gene>
    <name evidence="2" type="ORF">B7P34_32810</name>
</gene>